<sequence length="451" mass="50466">MSQSFDTDLQRSGLTRRDFLRLTSAFTATAVMAPLLDGCAVNPVTGQSQLMFHSKEDEIAMDQNASPHQFSNDYGPVQDAALNNYVDSLGKKMGRLSHRPDMPYNYRVLNATYVNAYAFPGGSIATTRGILLELEDEAELAALIGHENGHVNARHTSASRSKGLVLSAIMAGATAYATSQAGSGWQPLIAGLGTLSTSALLMHYSRENERQADDLGMEYATRAGLNPKGMVGLHELLMSLNKRKPTILETMFATHPMSSERHATAVKAVNGKYKPYTRLPSNRERFMDHTARLRRQKGVVKELQNGSDHMRKEDLMQAEQSYSRALNMQPNDYAGLLMMAECQAALDRPRKAEQYARRASQIYPQEPRAQLNMGVARLMGRRYNAAYENFVRYDRMLPGNIQMEFFKGYAMDAAGNKQQASSHYYSYLQQVRQGDQAVYAYQRLRTWGVVQ</sequence>
<dbReference type="GO" id="GO:0046872">
    <property type="term" value="F:metal ion binding"/>
    <property type="evidence" value="ECO:0007669"/>
    <property type="project" value="UniProtKB-KW"/>
</dbReference>
<name>A0A1T4X492_9BACT</name>
<reference evidence="10 11" key="1">
    <citation type="submission" date="2017-02" db="EMBL/GenBank/DDBJ databases">
        <authorList>
            <person name="Peterson S.W."/>
        </authorList>
    </citation>
    <scope>NUCLEOTIDE SEQUENCE [LARGE SCALE GENOMIC DNA]</scope>
    <source>
        <strain evidence="10 11">DSM 16080</strain>
    </source>
</reference>
<keyword evidence="6" id="KW-0408">Iron</keyword>
<dbReference type="Gene3D" id="3.30.2010.10">
    <property type="entry name" value="Metalloproteases ('zincins'), catalytic domain"/>
    <property type="match status" value="1"/>
</dbReference>
<accession>A0A1T4X492</accession>
<dbReference type="InterPro" id="IPR006311">
    <property type="entry name" value="TAT_signal"/>
</dbReference>
<dbReference type="PANTHER" id="PTHR22726:SF1">
    <property type="entry name" value="METALLOENDOPEPTIDASE OMA1, MITOCHONDRIAL"/>
    <property type="match status" value="1"/>
</dbReference>
<organism evidence="10 11">
    <name type="scientific">Paucidesulfovibrio gracilis DSM 16080</name>
    <dbReference type="NCBI Taxonomy" id="1121449"/>
    <lineage>
        <taxon>Bacteria</taxon>
        <taxon>Pseudomonadati</taxon>
        <taxon>Thermodesulfobacteriota</taxon>
        <taxon>Desulfovibrionia</taxon>
        <taxon>Desulfovibrionales</taxon>
        <taxon>Desulfovibrionaceae</taxon>
        <taxon>Paucidesulfovibrio</taxon>
    </lineage>
</organism>
<dbReference type="AlphaFoldDB" id="A0A1T4X492"/>
<evidence type="ECO:0000256" key="5">
    <source>
        <dbReference type="ARBA" id="ARBA00022833"/>
    </source>
</evidence>
<dbReference type="InterPro" id="IPR019734">
    <property type="entry name" value="TPR_rpt"/>
</dbReference>
<proteinExistence type="predicted"/>
<dbReference type="OrthoDB" id="9810445at2"/>
<comment type="cofactor">
    <cofactor evidence="1">
        <name>Zn(2+)</name>
        <dbReference type="ChEBI" id="CHEBI:29105"/>
    </cofactor>
</comment>
<dbReference type="RefSeq" id="WP_078717257.1">
    <property type="nucleotide sequence ID" value="NZ_FUYC01000006.1"/>
</dbReference>
<dbReference type="InterPro" id="IPR051156">
    <property type="entry name" value="Mito/Outer_Membr_Metalloprot"/>
</dbReference>
<dbReference type="Pfam" id="PF01435">
    <property type="entry name" value="Peptidase_M48"/>
    <property type="match status" value="1"/>
</dbReference>
<dbReference type="Gene3D" id="1.25.40.10">
    <property type="entry name" value="Tetratricopeptide repeat domain"/>
    <property type="match status" value="1"/>
</dbReference>
<dbReference type="PROSITE" id="PS51318">
    <property type="entry name" value="TAT"/>
    <property type="match status" value="1"/>
</dbReference>
<keyword evidence="7" id="KW-0482">Metalloprotease</keyword>
<dbReference type="InterPro" id="IPR001915">
    <property type="entry name" value="Peptidase_M48"/>
</dbReference>
<dbReference type="PANTHER" id="PTHR22726">
    <property type="entry name" value="METALLOENDOPEPTIDASE OMA1"/>
    <property type="match status" value="1"/>
</dbReference>
<feature type="repeat" description="TPR" evidence="8">
    <location>
        <begin position="299"/>
        <end position="332"/>
    </location>
</feature>
<evidence type="ECO:0000256" key="3">
    <source>
        <dbReference type="ARBA" id="ARBA00022723"/>
    </source>
</evidence>
<protein>
    <submittedName>
        <fullName evidence="10">Putative Zn-dependent protease, contains TPR repeats</fullName>
    </submittedName>
</protein>
<dbReference type="InterPro" id="IPR011990">
    <property type="entry name" value="TPR-like_helical_dom_sf"/>
</dbReference>
<dbReference type="GO" id="GO:0051603">
    <property type="term" value="P:proteolysis involved in protein catabolic process"/>
    <property type="evidence" value="ECO:0007669"/>
    <property type="project" value="TreeGrafter"/>
</dbReference>
<dbReference type="EMBL" id="FUYC01000006">
    <property type="protein sequence ID" value="SKA83671.1"/>
    <property type="molecule type" value="Genomic_DNA"/>
</dbReference>
<evidence type="ECO:0000256" key="7">
    <source>
        <dbReference type="ARBA" id="ARBA00023049"/>
    </source>
</evidence>
<keyword evidence="2 10" id="KW-0645">Protease</keyword>
<evidence type="ECO:0000313" key="10">
    <source>
        <dbReference type="EMBL" id="SKA83671.1"/>
    </source>
</evidence>
<feature type="domain" description="Peptidase M48" evidence="9">
    <location>
        <begin position="82"/>
        <end position="265"/>
    </location>
</feature>
<evidence type="ECO:0000256" key="2">
    <source>
        <dbReference type="ARBA" id="ARBA00022670"/>
    </source>
</evidence>
<dbReference type="SUPFAM" id="SSF48452">
    <property type="entry name" value="TPR-like"/>
    <property type="match status" value="1"/>
</dbReference>
<evidence type="ECO:0000256" key="6">
    <source>
        <dbReference type="ARBA" id="ARBA00023014"/>
    </source>
</evidence>
<dbReference type="Proteomes" id="UP000190027">
    <property type="component" value="Unassembled WGS sequence"/>
</dbReference>
<gene>
    <name evidence="10" type="ORF">SAMN02745704_01697</name>
</gene>
<dbReference type="PROSITE" id="PS50005">
    <property type="entry name" value="TPR"/>
    <property type="match status" value="1"/>
</dbReference>
<dbReference type="GO" id="GO:0051536">
    <property type="term" value="F:iron-sulfur cluster binding"/>
    <property type="evidence" value="ECO:0007669"/>
    <property type="project" value="UniProtKB-KW"/>
</dbReference>
<dbReference type="GO" id="GO:0016020">
    <property type="term" value="C:membrane"/>
    <property type="evidence" value="ECO:0007669"/>
    <property type="project" value="TreeGrafter"/>
</dbReference>
<keyword evidence="5" id="KW-0862">Zinc</keyword>
<keyword evidence="8" id="KW-0802">TPR repeat</keyword>
<keyword evidence="4" id="KW-0378">Hydrolase</keyword>
<dbReference type="Pfam" id="PF14559">
    <property type="entry name" value="TPR_19"/>
    <property type="match status" value="1"/>
</dbReference>
<evidence type="ECO:0000259" key="9">
    <source>
        <dbReference type="Pfam" id="PF01435"/>
    </source>
</evidence>
<keyword evidence="11" id="KW-1185">Reference proteome</keyword>
<evidence type="ECO:0000313" key="11">
    <source>
        <dbReference type="Proteomes" id="UP000190027"/>
    </source>
</evidence>
<dbReference type="STRING" id="1121449.SAMN02745704_01697"/>
<evidence type="ECO:0000256" key="8">
    <source>
        <dbReference type="PROSITE-ProRule" id="PRU00339"/>
    </source>
</evidence>
<dbReference type="GO" id="GO:0004222">
    <property type="term" value="F:metalloendopeptidase activity"/>
    <property type="evidence" value="ECO:0007669"/>
    <property type="project" value="InterPro"/>
</dbReference>
<evidence type="ECO:0000256" key="4">
    <source>
        <dbReference type="ARBA" id="ARBA00022801"/>
    </source>
</evidence>
<keyword evidence="3" id="KW-0479">Metal-binding</keyword>
<evidence type="ECO:0000256" key="1">
    <source>
        <dbReference type="ARBA" id="ARBA00001947"/>
    </source>
</evidence>
<keyword evidence="6" id="KW-0411">Iron-sulfur</keyword>